<dbReference type="SUPFAM" id="SSF81665">
    <property type="entry name" value="Calcium ATPase, transmembrane domain M"/>
    <property type="match status" value="1"/>
</dbReference>
<keyword evidence="1" id="KW-0812">Transmembrane</keyword>
<proteinExistence type="predicted"/>
<sequence>MIIYDELNKELIDSQEFIFNGSLSYVEHYLTLEELRDIHPDSFIDLNAPEKSDGLSSEEAKKRLKDGGANVLAPPKRISNLKLFAKQFLYKFWLLLMGAALCTIFTYVCLQYFLLFKIM</sequence>
<feature type="transmembrane region" description="Helical" evidence="1">
    <location>
        <begin position="92"/>
        <end position="114"/>
    </location>
</feature>
<dbReference type="AlphaFoldDB" id="A0A6V7WXY7"/>
<dbReference type="SMART" id="SM00831">
    <property type="entry name" value="Cation_ATPase_N"/>
    <property type="match status" value="1"/>
</dbReference>
<dbReference type="Gene3D" id="2.70.150.10">
    <property type="entry name" value="Calcium-transporting ATPase, cytoplasmic transduction domain A"/>
    <property type="match status" value="1"/>
</dbReference>
<gene>
    <name evidence="3" type="ORF">MENT_LOCUS44449</name>
</gene>
<protein>
    <recommendedName>
        <fullName evidence="2">Cation-transporting P-type ATPase N-terminal domain-containing protein</fullName>
    </recommendedName>
</protein>
<dbReference type="OrthoDB" id="3352408at2759"/>
<evidence type="ECO:0000256" key="1">
    <source>
        <dbReference type="SAM" id="Phobius"/>
    </source>
</evidence>
<accession>A0A6V7WXY7</accession>
<evidence type="ECO:0000313" key="3">
    <source>
        <dbReference type="EMBL" id="CAD2191607.1"/>
    </source>
</evidence>
<reference evidence="3 4" key="1">
    <citation type="submission" date="2020-08" db="EMBL/GenBank/DDBJ databases">
        <authorList>
            <person name="Koutsovoulos G."/>
            <person name="Danchin GJ E."/>
        </authorList>
    </citation>
    <scope>NUCLEOTIDE SEQUENCE [LARGE SCALE GENOMIC DNA]</scope>
</reference>
<name>A0A6V7WXY7_MELEN</name>
<feature type="domain" description="Cation-transporting P-type ATPase N-terminal" evidence="2">
    <location>
        <begin position="26"/>
        <end position="108"/>
    </location>
</feature>
<evidence type="ECO:0000313" key="4">
    <source>
        <dbReference type="Proteomes" id="UP000580250"/>
    </source>
</evidence>
<keyword evidence="1" id="KW-1133">Transmembrane helix</keyword>
<dbReference type="EMBL" id="CAJEWN010000888">
    <property type="protein sequence ID" value="CAD2191607.1"/>
    <property type="molecule type" value="Genomic_DNA"/>
</dbReference>
<organism evidence="3 4">
    <name type="scientific">Meloidogyne enterolobii</name>
    <name type="common">Root-knot nematode worm</name>
    <name type="synonym">Meloidogyne mayaguensis</name>
    <dbReference type="NCBI Taxonomy" id="390850"/>
    <lineage>
        <taxon>Eukaryota</taxon>
        <taxon>Metazoa</taxon>
        <taxon>Ecdysozoa</taxon>
        <taxon>Nematoda</taxon>
        <taxon>Chromadorea</taxon>
        <taxon>Rhabditida</taxon>
        <taxon>Tylenchina</taxon>
        <taxon>Tylenchomorpha</taxon>
        <taxon>Tylenchoidea</taxon>
        <taxon>Meloidogynidae</taxon>
        <taxon>Meloidogyninae</taxon>
        <taxon>Meloidogyne</taxon>
    </lineage>
</organism>
<dbReference type="Gene3D" id="1.20.1110.10">
    <property type="entry name" value="Calcium-transporting ATPase, transmembrane domain"/>
    <property type="match status" value="1"/>
</dbReference>
<dbReference type="Pfam" id="PF00690">
    <property type="entry name" value="Cation_ATPase_N"/>
    <property type="match status" value="1"/>
</dbReference>
<keyword evidence="1" id="KW-0472">Membrane</keyword>
<comment type="caution">
    <text evidence="3">The sequence shown here is derived from an EMBL/GenBank/DDBJ whole genome shotgun (WGS) entry which is preliminary data.</text>
</comment>
<dbReference type="Proteomes" id="UP000580250">
    <property type="component" value="Unassembled WGS sequence"/>
</dbReference>
<dbReference type="InterPro" id="IPR023298">
    <property type="entry name" value="ATPase_P-typ_TM_dom_sf"/>
</dbReference>
<evidence type="ECO:0000259" key="2">
    <source>
        <dbReference type="SMART" id="SM00831"/>
    </source>
</evidence>
<dbReference type="InterPro" id="IPR004014">
    <property type="entry name" value="ATPase_P-typ_cation-transptr_N"/>
</dbReference>